<evidence type="ECO:0000313" key="1">
    <source>
        <dbReference type="EMBL" id="MBN8207095.1"/>
    </source>
</evidence>
<name>A0A939ISP7_9MICO</name>
<dbReference type="RefSeq" id="WP_206549556.1">
    <property type="nucleotide sequence ID" value="NZ_JAEMWU010000005.1"/>
</dbReference>
<proteinExistence type="predicted"/>
<comment type="caution">
    <text evidence="1">The sequence shown here is derived from an EMBL/GenBank/DDBJ whole genome shotgun (WGS) entry which is preliminary data.</text>
</comment>
<dbReference type="AlphaFoldDB" id="A0A939ISP7"/>
<dbReference type="EMBL" id="JAEMWU010000005">
    <property type="protein sequence ID" value="MBN8207095.1"/>
    <property type="molecule type" value="Genomic_DNA"/>
</dbReference>
<evidence type="ECO:0000313" key="2">
    <source>
        <dbReference type="Proteomes" id="UP000664385"/>
    </source>
</evidence>
<evidence type="ECO:0008006" key="3">
    <source>
        <dbReference type="Google" id="ProtNLM"/>
    </source>
</evidence>
<protein>
    <recommendedName>
        <fullName evidence="3">DUF2262 domain-containing protein</fullName>
    </recommendedName>
</protein>
<organism evidence="1 2">
    <name type="scientific">Microbacterium esteraromaticum</name>
    <dbReference type="NCBI Taxonomy" id="57043"/>
    <lineage>
        <taxon>Bacteria</taxon>
        <taxon>Bacillati</taxon>
        <taxon>Actinomycetota</taxon>
        <taxon>Actinomycetes</taxon>
        <taxon>Micrococcales</taxon>
        <taxon>Microbacteriaceae</taxon>
        <taxon>Microbacterium</taxon>
    </lineage>
</organism>
<gene>
    <name evidence="1" type="ORF">JF543_14170</name>
</gene>
<sequence>MTSAHPIIDDPTLGRLTRAETTLDDGDTVIHDWYAASIPHDDRELDLIVDGADIDAVRALLPRARALVTDIDGIRRRAADAVFTRFSDADPTPAELDAGATDLQLDAIEVTTDETVLHFTDACGEHFPTGYWPAAHLSPDGEVQDVTVES</sequence>
<accession>A0A939ISP7</accession>
<dbReference type="Proteomes" id="UP000664385">
    <property type="component" value="Unassembled WGS sequence"/>
</dbReference>
<reference evidence="1" key="1">
    <citation type="submission" date="2020-12" db="EMBL/GenBank/DDBJ databases">
        <title>PHA producing bacteria isolated from mangrove.</title>
        <authorList>
            <person name="Zheng W."/>
            <person name="Yu S."/>
            <person name="Huang Y."/>
        </authorList>
    </citation>
    <scope>NUCLEOTIDE SEQUENCE</scope>
    <source>
        <strain evidence="1">GN8-5</strain>
    </source>
</reference>